<comment type="caution">
    <text evidence="2">The sequence shown here is derived from an EMBL/GenBank/DDBJ whole genome shotgun (WGS) entry which is preliminary data.</text>
</comment>
<feature type="compositionally biased region" description="Basic residues" evidence="1">
    <location>
        <begin position="36"/>
        <end position="53"/>
    </location>
</feature>
<gene>
    <name evidence="2" type="ORF">NDU88_003271</name>
</gene>
<accession>A0AAV7NFX6</accession>
<protein>
    <submittedName>
        <fullName evidence="2">Uncharacterized protein</fullName>
    </submittedName>
</protein>
<evidence type="ECO:0000256" key="1">
    <source>
        <dbReference type="SAM" id="MobiDB-lite"/>
    </source>
</evidence>
<dbReference type="EMBL" id="JANPWB010000012">
    <property type="protein sequence ID" value="KAJ1115043.1"/>
    <property type="molecule type" value="Genomic_DNA"/>
</dbReference>
<dbReference type="AlphaFoldDB" id="A0AAV7NFX6"/>
<reference evidence="2" key="1">
    <citation type="journal article" date="2022" name="bioRxiv">
        <title>Sequencing and chromosome-scale assembly of the giantPleurodeles waltlgenome.</title>
        <authorList>
            <person name="Brown T."/>
            <person name="Elewa A."/>
            <person name="Iarovenko S."/>
            <person name="Subramanian E."/>
            <person name="Araus A.J."/>
            <person name="Petzold A."/>
            <person name="Susuki M."/>
            <person name="Suzuki K.-i.T."/>
            <person name="Hayashi T."/>
            <person name="Toyoda A."/>
            <person name="Oliveira C."/>
            <person name="Osipova E."/>
            <person name="Leigh N.D."/>
            <person name="Simon A."/>
            <person name="Yun M.H."/>
        </authorList>
    </citation>
    <scope>NUCLEOTIDE SEQUENCE</scope>
    <source>
        <strain evidence="2">20211129_DDA</strain>
        <tissue evidence="2">Liver</tissue>
    </source>
</reference>
<dbReference type="Proteomes" id="UP001066276">
    <property type="component" value="Chromosome 8"/>
</dbReference>
<organism evidence="2 3">
    <name type="scientific">Pleurodeles waltl</name>
    <name type="common">Iberian ribbed newt</name>
    <dbReference type="NCBI Taxonomy" id="8319"/>
    <lineage>
        <taxon>Eukaryota</taxon>
        <taxon>Metazoa</taxon>
        <taxon>Chordata</taxon>
        <taxon>Craniata</taxon>
        <taxon>Vertebrata</taxon>
        <taxon>Euteleostomi</taxon>
        <taxon>Amphibia</taxon>
        <taxon>Batrachia</taxon>
        <taxon>Caudata</taxon>
        <taxon>Salamandroidea</taxon>
        <taxon>Salamandridae</taxon>
        <taxon>Pleurodelinae</taxon>
        <taxon>Pleurodeles</taxon>
    </lineage>
</organism>
<name>A0AAV7NFX6_PLEWA</name>
<evidence type="ECO:0000313" key="3">
    <source>
        <dbReference type="Proteomes" id="UP001066276"/>
    </source>
</evidence>
<keyword evidence="3" id="KW-1185">Reference proteome</keyword>
<evidence type="ECO:0000313" key="2">
    <source>
        <dbReference type="EMBL" id="KAJ1115043.1"/>
    </source>
</evidence>
<proteinExistence type="predicted"/>
<sequence length="67" mass="7321">MPPHLSTGELHEAGQGESSVRPELQSNDALRLGASPKKKTRTQPYPNKRRGKRALVGAPRVPIPLSR</sequence>
<feature type="region of interest" description="Disordered" evidence="1">
    <location>
        <begin position="1"/>
        <end position="67"/>
    </location>
</feature>